<keyword evidence="2" id="KW-1185">Reference proteome</keyword>
<dbReference type="Proteomes" id="UP000289340">
    <property type="component" value="Chromosome 9"/>
</dbReference>
<comment type="caution">
    <text evidence="1">The sequence shown here is derived from an EMBL/GenBank/DDBJ whole genome shotgun (WGS) entry which is preliminary data.</text>
</comment>
<reference evidence="1 2" key="1">
    <citation type="submission" date="2018-09" db="EMBL/GenBank/DDBJ databases">
        <title>A high-quality reference genome of wild soybean provides a powerful tool to mine soybean genomes.</title>
        <authorList>
            <person name="Xie M."/>
            <person name="Chung C.Y.L."/>
            <person name="Li M.-W."/>
            <person name="Wong F.-L."/>
            <person name="Chan T.-F."/>
            <person name="Lam H.-M."/>
        </authorList>
    </citation>
    <scope>NUCLEOTIDE SEQUENCE [LARGE SCALE GENOMIC DNA]</scope>
    <source>
        <strain evidence="2">cv. W05</strain>
        <tissue evidence="1">Hypocotyl of etiolated seedlings</tissue>
    </source>
</reference>
<proteinExistence type="predicted"/>
<accession>A0A445IYX0</accession>
<sequence length="174" mass="19558">MTFACVKPSLTNSTPPSADFSSLCLSTTLIVTLSLFIDAHLLLVDLPEILSLTGSQGIEKITWDNSGERLVVSFKGGDDMYKGLIVIYDTRRTPLISRSLIGFIKGHGDNPKPISFSFHKKFKQGPLLFVSNGLCCTYPFLFRSHMLFHNKDFCEILLVVYDFEQVDFDANVFY</sequence>
<dbReference type="GO" id="GO:0005643">
    <property type="term" value="C:nuclear pore"/>
    <property type="evidence" value="ECO:0007669"/>
    <property type="project" value="TreeGrafter"/>
</dbReference>
<protein>
    <submittedName>
        <fullName evidence="1">Aladin</fullName>
    </submittedName>
</protein>
<evidence type="ECO:0000313" key="1">
    <source>
        <dbReference type="EMBL" id="RZB91306.1"/>
    </source>
</evidence>
<organism evidence="1 2">
    <name type="scientific">Glycine soja</name>
    <name type="common">Wild soybean</name>
    <dbReference type="NCBI Taxonomy" id="3848"/>
    <lineage>
        <taxon>Eukaryota</taxon>
        <taxon>Viridiplantae</taxon>
        <taxon>Streptophyta</taxon>
        <taxon>Embryophyta</taxon>
        <taxon>Tracheophyta</taxon>
        <taxon>Spermatophyta</taxon>
        <taxon>Magnoliopsida</taxon>
        <taxon>eudicotyledons</taxon>
        <taxon>Gunneridae</taxon>
        <taxon>Pentapetalae</taxon>
        <taxon>rosids</taxon>
        <taxon>fabids</taxon>
        <taxon>Fabales</taxon>
        <taxon>Fabaceae</taxon>
        <taxon>Papilionoideae</taxon>
        <taxon>50 kb inversion clade</taxon>
        <taxon>NPAAA clade</taxon>
        <taxon>indigoferoid/millettioid clade</taxon>
        <taxon>Phaseoleae</taxon>
        <taxon>Glycine</taxon>
        <taxon>Glycine subgen. Soja</taxon>
    </lineage>
</organism>
<evidence type="ECO:0000313" key="2">
    <source>
        <dbReference type="Proteomes" id="UP000289340"/>
    </source>
</evidence>
<name>A0A445IYX0_GLYSO</name>
<gene>
    <name evidence="1" type="ORF">D0Y65_023636</name>
</gene>
<dbReference type="AlphaFoldDB" id="A0A445IYX0"/>
<dbReference type="EMBL" id="QZWG01000009">
    <property type="protein sequence ID" value="RZB91306.1"/>
    <property type="molecule type" value="Genomic_DNA"/>
</dbReference>
<dbReference type="InterPro" id="IPR045139">
    <property type="entry name" value="Aladin"/>
</dbReference>
<dbReference type="PANTHER" id="PTHR14494:SF0">
    <property type="entry name" value="ALADIN"/>
    <property type="match status" value="1"/>
</dbReference>
<dbReference type="GO" id="GO:0006913">
    <property type="term" value="P:nucleocytoplasmic transport"/>
    <property type="evidence" value="ECO:0007669"/>
    <property type="project" value="TreeGrafter"/>
</dbReference>
<dbReference type="PANTHER" id="PTHR14494">
    <property type="entry name" value="ALADIN/ADRACALIN/AAAS"/>
    <property type="match status" value="1"/>
</dbReference>